<reference evidence="4" key="1">
    <citation type="submission" date="2015-11" db="EMBL/GenBank/DDBJ databases">
        <authorList>
            <person name="Varghese N."/>
        </authorList>
    </citation>
    <scope>NUCLEOTIDE SEQUENCE [LARGE SCALE GENOMIC DNA]</scope>
    <source>
        <strain evidence="4">DSM 45899</strain>
    </source>
</reference>
<dbReference type="Pfam" id="PF01243">
    <property type="entry name" value="PNPOx_N"/>
    <property type="match status" value="1"/>
</dbReference>
<dbReference type="GO" id="GO:0005829">
    <property type="term" value="C:cytosol"/>
    <property type="evidence" value="ECO:0007669"/>
    <property type="project" value="TreeGrafter"/>
</dbReference>
<dbReference type="NCBIfam" id="TIGR03618">
    <property type="entry name" value="Rv1155_F420"/>
    <property type="match status" value="1"/>
</dbReference>
<evidence type="ECO:0000259" key="2">
    <source>
        <dbReference type="Pfam" id="PF01243"/>
    </source>
</evidence>
<dbReference type="GO" id="GO:0016627">
    <property type="term" value="F:oxidoreductase activity, acting on the CH-CH group of donors"/>
    <property type="evidence" value="ECO:0007669"/>
    <property type="project" value="TreeGrafter"/>
</dbReference>
<sequence length="129" mass="14263">MRLVDGLRALLDSRVFVTVSTLNADGGPHSSVVCVHRDGDDVLFSTTAGRVKARNLARDPRVSICVVDPANPLRYFEIRGTAELSEDTDRQLQQIINDRYLVEDPPPDPEGTVRLVVRVVPRKVIAFAV</sequence>
<dbReference type="PANTHER" id="PTHR35176">
    <property type="entry name" value="HEME OXYGENASE HI_0854-RELATED"/>
    <property type="match status" value="1"/>
</dbReference>
<dbReference type="InterPro" id="IPR019920">
    <property type="entry name" value="F420-binding_dom_put"/>
</dbReference>
<gene>
    <name evidence="3" type="ORF">Ga0074812_12633</name>
</gene>
<dbReference type="EMBL" id="FAOZ01000026">
    <property type="protein sequence ID" value="CUU59256.1"/>
    <property type="molecule type" value="Genomic_DNA"/>
</dbReference>
<evidence type="ECO:0000313" key="4">
    <source>
        <dbReference type="Proteomes" id="UP000198802"/>
    </source>
</evidence>
<protein>
    <submittedName>
        <fullName evidence="3">PPOX class probable F420-dependent enzyme</fullName>
    </submittedName>
</protein>
<dbReference type="RefSeq" id="WP_091283203.1">
    <property type="nucleotide sequence ID" value="NZ_FAOZ01000026.1"/>
</dbReference>
<dbReference type="GO" id="GO:0070967">
    <property type="term" value="F:coenzyme F420 binding"/>
    <property type="evidence" value="ECO:0007669"/>
    <property type="project" value="TreeGrafter"/>
</dbReference>
<keyword evidence="1" id="KW-0560">Oxidoreductase</keyword>
<dbReference type="InterPro" id="IPR052019">
    <property type="entry name" value="F420H2_bilvrd_red/Heme_oxyg"/>
</dbReference>
<dbReference type="SUPFAM" id="SSF50475">
    <property type="entry name" value="FMN-binding split barrel"/>
    <property type="match status" value="1"/>
</dbReference>
<dbReference type="InterPro" id="IPR011576">
    <property type="entry name" value="Pyridox_Oxase_N"/>
</dbReference>
<evidence type="ECO:0000313" key="3">
    <source>
        <dbReference type="EMBL" id="CUU59256.1"/>
    </source>
</evidence>
<name>A0A0S4QWU2_9ACTN</name>
<evidence type="ECO:0000256" key="1">
    <source>
        <dbReference type="ARBA" id="ARBA00023002"/>
    </source>
</evidence>
<dbReference type="InterPro" id="IPR012349">
    <property type="entry name" value="Split_barrel_FMN-bd"/>
</dbReference>
<feature type="domain" description="Pyridoxamine 5'-phosphate oxidase N-terminal" evidence="2">
    <location>
        <begin position="6"/>
        <end position="101"/>
    </location>
</feature>
<dbReference type="PANTHER" id="PTHR35176:SF6">
    <property type="entry name" value="HEME OXYGENASE HI_0854-RELATED"/>
    <property type="match status" value="1"/>
</dbReference>
<keyword evidence="4" id="KW-1185">Reference proteome</keyword>
<dbReference type="Gene3D" id="2.30.110.10">
    <property type="entry name" value="Electron Transport, Fmn-binding Protein, Chain A"/>
    <property type="match status" value="1"/>
</dbReference>
<dbReference type="Proteomes" id="UP000198802">
    <property type="component" value="Unassembled WGS sequence"/>
</dbReference>
<organism evidence="3 4">
    <name type="scientific">Parafrankia irregularis</name>
    <dbReference type="NCBI Taxonomy" id="795642"/>
    <lineage>
        <taxon>Bacteria</taxon>
        <taxon>Bacillati</taxon>
        <taxon>Actinomycetota</taxon>
        <taxon>Actinomycetes</taxon>
        <taxon>Frankiales</taxon>
        <taxon>Frankiaceae</taxon>
        <taxon>Parafrankia</taxon>
    </lineage>
</organism>
<accession>A0A0S4QWU2</accession>
<proteinExistence type="predicted"/>
<dbReference type="AlphaFoldDB" id="A0A0S4QWU2"/>